<dbReference type="InterPro" id="IPR010979">
    <property type="entry name" value="Ribosomal_uS13-like_H2TH"/>
</dbReference>
<reference evidence="5" key="1">
    <citation type="submission" date="2009-06" db="EMBL/GenBank/DDBJ databases">
        <authorList>
            <person name="Pombert J.-F."/>
            <person name="Keeling P."/>
        </authorList>
    </citation>
    <scope>NUCLEOTIDE SEQUENCE</scope>
    <source>
        <strain evidence="5">ATCC 50920</strain>
    </source>
</reference>
<dbReference type="GO" id="GO:0003723">
    <property type="term" value="F:RNA binding"/>
    <property type="evidence" value="ECO:0007669"/>
    <property type="project" value="InterPro"/>
</dbReference>
<comment type="similarity">
    <text evidence="1 4">Belongs to the universal ribosomal protein uS13 family.</text>
</comment>
<dbReference type="InterPro" id="IPR001892">
    <property type="entry name" value="Ribosomal_uS13"/>
</dbReference>
<dbReference type="AlphaFoldDB" id="D3IZY6"/>
<dbReference type="PANTHER" id="PTHR10871">
    <property type="entry name" value="30S RIBOSOMAL PROTEIN S13/40S RIBOSOMAL PROTEIN S18"/>
    <property type="match status" value="1"/>
</dbReference>
<dbReference type="Gene3D" id="1.10.8.50">
    <property type="match status" value="1"/>
</dbReference>
<dbReference type="PANTHER" id="PTHR10871:SF1">
    <property type="entry name" value="SMALL RIBOSOMAL SUBUNIT PROTEIN US13M"/>
    <property type="match status" value="1"/>
</dbReference>
<geneLocation type="mitochondrion" evidence="5"/>
<evidence type="ECO:0000256" key="1">
    <source>
        <dbReference type="ARBA" id="ARBA00008080"/>
    </source>
</evidence>
<protein>
    <submittedName>
        <fullName evidence="5">Ribosomal protein S13</fullName>
    </submittedName>
</protein>
<keyword evidence="5" id="KW-0496">Mitochondrion</keyword>
<keyword evidence="2 4" id="KW-0689">Ribosomal protein</keyword>
<evidence type="ECO:0000256" key="3">
    <source>
        <dbReference type="ARBA" id="ARBA00023274"/>
    </source>
</evidence>
<evidence type="ECO:0000313" key="5">
    <source>
        <dbReference type="EMBL" id="ACT36213.1"/>
    </source>
</evidence>
<reference evidence="5" key="2">
    <citation type="journal article" date="2010" name="PLoS ONE">
        <title>The mitochondrial genome of the entomoparasitic green alga helicosporidium.</title>
        <authorList>
            <person name="Pombert J.F."/>
            <person name="Keeling P.J."/>
        </authorList>
    </citation>
    <scope>NUCLEOTIDE SEQUENCE</scope>
    <source>
        <strain evidence="5">ATCC 50920</strain>
    </source>
</reference>
<dbReference type="InterPro" id="IPR018269">
    <property type="entry name" value="Ribosomal_uS13_CS"/>
</dbReference>
<dbReference type="GO" id="GO:0015935">
    <property type="term" value="C:small ribosomal subunit"/>
    <property type="evidence" value="ECO:0007669"/>
    <property type="project" value="TreeGrafter"/>
</dbReference>
<dbReference type="RefSeq" id="YP_006280986.1">
    <property type="nucleotide sequence ID" value="NC_017841.1"/>
</dbReference>
<dbReference type="PIRSF" id="PIRSF002134">
    <property type="entry name" value="Ribosomal_S13"/>
    <property type="match status" value="1"/>
</dbReference>
<gene>
    <name evidence="5" type="primary">rps13</name>
</gene>
<dbReference type="PROSITE" id="PS50159">
    <property type="entry name" value="RIBOSOMAL_S13_2"/>
    <property type="match status" value="1"/>
</dbReference>
<dbReference type="GO" id="GO:0003735">
    <property type="term" value="F:structural constituent of ribosome"/>
    <property type="evidence" value="ECO:0007669"/>
    <property type="project" value="InterPro"/>
</dbReference>
<dbReference type="GO" id="GO:0005829">
    <property type="term" value="C:cytosol"/>
    <property type="evidence" value="ECO:0007669"/>
    <property type="project" value="TreeGrafter"/>
</dbReference>
<sequence length="127" mass="14386">MTYINNVNCSNSKKLYKALTKIYGIGTHHSLQICDSLGLCPHTLLGDCSPQQISSLSQIITSNYDTGVEIRRNIKENVQKYIKMACYRGFRHAQGLPVRGQRTRSNHKTVRKLSRLNLTGSKKNKSF</sequence>
<dbReference type="GeneID" id="12486989"/>
<dbReference type="GO" id="GO:0006412">
    <property type="term" value="P:translation"/>
    <property type="evidence" value="ECO:0007669"/>
    <property type="project" value="InterPro"/>
</dbReference>
<dbReference type="Pfam" id="PF00416">
    <property type="entry name" value="Ribosomal_S13"/>
    <property type="match status" value="1"/>
</dbReference>
<dbReference type="InterPro" id="IPR027437">
    <property type="entry name" value="Rbsml_uS13_C"/>
</dbReference>
<dbReference type="Gene3D" id="4.10.910.10">
    <property type="entry name" value="30s ribosomal protein s13, domain 2"/>
    <property type="match status" value="1"/>
</dbReference>
<accession>D3IZY6</accession>
<dbReference type="PROSITE" id="PS00646">
    <property type="entry name" value="RIBOSOMAL_S13_1"/>
    <property type="match status" value="1"/>
</dbReference>
<dbReference type="EMBL" id="GQ339576">
    <property type="protein sequence ID" value="ACT36213.1"/>
    <property type="molecule type" value="Genomic_DNA"/>
</dbReference>
<organism evidence="5">
    <name type="scientific">Helicosporidium sp. subsp. Simulium jonesii</name>
    <name type="common">Green alga</name>
    <dbReference type="NCBI Taxonomy" id="145475"/>
    <lineage>
        <taxon>Eukaryota</taxon>
        <taxon>Viridiplantae</taxon>
        <taxon>Chlorophyta</taxon>
        <taxon>core chlorophytes</taxon>
        <taxon>Trebouxiophyceae</taxon>
        <taxon>Chlorellales</taxon>
        <taxon>Chlorellaceae</taxon>
        <taxon>Helicosporidium</taxon>
    </lineage>
</organism>
<keyword evidence="3 4" id="KW-0687">Ribonucleoprotein</keyword>
<dbReference type="HAMAP" id="MF_01315">
    <property type="entry name" value="Ribosomal_uS13"/>
    <property type="match status" value="1"/>
</dbReference>
<dbReference type="SUPFAM" id="SSF46946">
    <property type="entry name" value="S13-like H2TH domain"/>
    <property type="match status" value="1"/>
</dbReference>
<evidence type="ECO:0000256" key="2">
    <source>
        <dbReference type="ARBA" id="ARBA00022980"/>
    </source>
</evidence>
<name>D3IZY6_HELSJ</name>
<proteinExistence type="inferred from homology"/>
<evidence type="ECO:0000256" key="4">
    <source>
        <dbReference type="RuleBase" id="RU003830"/>
    </source>
</evidence>